<dbReference type="InterPro" id="IPR029063">
    <property type="entry name" value="SAM-dependent_MTases_sf"/>
</dbReference>
<dbReference type="Gene3D" id="3.40.50.150">
    <property type="entry name" value="Vaccinia Virus protein VP39"/>
    <property type="match status" value="1"/>
</dbReference>
<dbReference type="Proteomes" id="UP000094329">
    <property type="component" value="Unassembled WGS sequence"/>
</dbReference>
<comment type="caution">
    <text evidence="1">The sequence shown here is derived from an EMBL/GenBank/DDBJ whole genome shotgun (WGS) entry which is preliminary data.</text>
</comment>
<proteinExistence type="predicted"/>
<protein>
    <recommendedName>
        <fullName evidence="3">Methyltransferase domain-containing protein</fullName>
    </recommendedName>
</protein>
<evidence type="ECO:0000313" key="2">
    <source>
        <dbReference type="Proteomes" id="UP000094329"/>
    </source>
</evidence>
<name>A0ABX2ZYP5_9GAMM</name>
<dbReference type="SUPFAM" id="SSF53335">
    <property type="entry name" value="S-adenosyl-L-methionine-dependent methyltransferases"/>
    <property type="match status" value="1"/>
</dbReference>
<organism evidence="1 2">
    <name type="scientific">Piscirickettsia litoralis</name>
    <dbReference type="NCBI Taxonomy" id="1891921"/>
    <lineage>
        <taxon>Bacteria</taxon>
        <taxon>Pseudomonadati</taxon>
        <taxon>Pseudomonadota</taxon>
        <taxon>Gammaproteobacteria</taxon>
        <taxon>Thiotrichales</taxon>
        <taxon>Piscirickettsiaceae</taxon>
        <taxon>Piscirickettsia</taxon>
    </lineage>
</organism>
<dbReference type="Pfam" id="PF13489">
    <property type="entry name" value="Methyltransf_23"/>
    <property type="match status" value="1"/>
</dbReference>
<dbReference type="CDD" id="cd02440">
    <property type="entry name" value="AdoMet_MTases"/>
    <property type="match status" value="1"/>
</dbReference>
<reference evidence="1 2" key="1">
    <citation type="submission" date="2016-08" db="EMBL/GenBank/DDBJ databases">
        <title>Draft genome sequence of Candidatus Piscirickettsia litoralis, from seawater.</title>
        <authorList>
            <person name="Wan X."/>
            <person name="Lee A.J."/>
            <person name="Hou S."/>
            <person name="Donachie S.P."/>
        </authorList>
    </citation>
    <scope>NUCLEOTIDE SEQUENCE [LARGE SCALE GENOMIC DNA]</scope>
    <source>
        <strain evidence="1 2">Y2</strain>
    </source>
</reference>
<evidence type="ECO:0000313" key="1">
    <source>
        <dbReference type="EMBL" id="ODN41746.1"/>
    </source>
</evidence>
<evidence type="ECO:0008006" key="3">
    <source>
        <dbReference type="Google" id="ProtNLM"/>
    </source>
</evidence>
<gene>
    <name evidence="1" type="ORF">BGC07_00525</name>
</gene>
<keyword evidence="2" id="KW-1185">Reference proteome</keyword>
<sequence>MKKYSNYLLNFLKIKQQLLLLSKKSIYNQLITKNNFLDIGAGPGKPLLALSPLFKSTLAIEPKQNYYDQLVKKGVNVIQSNFQDTLLKRKFDLVLCCHMLYHVPIKEWPCFLEKLIHSIAADGIAIIIIGANRGKHAELCSSVNPNYQNSGPLKLYLDEKGCKYQTTQSYGNYTTDNFDDMYTICRFSVLEDALNHDQYSAMSKEEKLKLDSLIADYVTTLKNPFYNAYMLQIDLDFIIIKK</sequence>
<dbReference type="EMBL" id="MDTU01000001">
    <property type="protein sequence ID" value="ODN41746.1"/>
    <property type="molecule type" value="Genomic_DNA"/>
</dbReference>
<accession>A0ABX2ZYP5</accession>